<dbReference type="SUPFAM" id="SSF53335">
    <property type="entry name" value="S-adenosyl-L-methionine-dependent methyltransferases"/>
    <property type="match status" value="1"/>
</dbReference>
<dbReference type="InterPro" id="IPR012263">
    <property type="entry name" value="M_m6A_EcoRV"/>
</dbReference>
<evidence type="ECO:0000313" key="4">
    <source>
        <dbReference type="EMBL" id="WPC72966.1"/>
    </source>
</evidence>
<gene>
    <name evidence="4" type="ORF">R8Z52_12610</name>
</gene>
<keyword evidence="2" id="KW-0808">Transferase</keyword>
<keyword evidence="3" id="KW-0949">S-adenosyl-L-methionine</keyword>
<organism evidence="4 5">
    <name type="scientific">Vibrio porteresiae DSM 19223</name>
    <dbReference type="NCBI Taxonomy" id="1123496"/>
    <lineage>
        <taxon>Bacteria</taxon>
        <taxon>Pseudomonadati</taxon>
        <taxon>Pseudomonadota</taxon>
        <taxon>Gammaproteobacteria</taxon>
        <taxon>Vibrionales</taxon>
        <taxon>Vibrionaceae</taxon>
        <taxon>Vibrio</taxon>
    </lineage>
</organism>
<dbReference type="GO" id="GO:0008168">
    <property type="term" value="F:methyltransferase activity"/>
    <property type="evidence" value="ECO:0007669"/>
    <property type="project" value="UniProtKB-KW"/>
</dbReference>
<sequence>MAIKHPVIRYHGAKFRLAKWVISHFPRHTCYVEPFGGAAGVLIQKPRSYAEVYNDLDNDIVNLFQVLRCEESNKRLQELCLLTPYSRIEFERSFEPCEEPIEKARRLVVRATMGFGTAAANKGTTGFRLDTKRKCATAMHLWARYPDNLSSICERLASVLIESKPAVEVMRKHDAITTLHYLDPPYLPQTRVSGNRYYQHEMTIEDHEQLLYQIKELKGMVVLSGYDSELYNDLLPDWRKEVKSSRISAGRGTAVRTECLWISPNCKASQAGVTND</sequence>
<dbReference type="InterPro" id="IPR012327">
    <property type="entry name" value="MeTrfase_D12"/>
</dbReference>
<dbReference type="Pfam" id="PF02086">
    <property type="entry name" value="MethyltransfD12"/>
    <property type="match status" value="1"/>
</dbReference>
<dbReference type="InterPro" id="IPR029063">
    <property type="entry name" value="SAM-dependent_MTases_sf"/>
</dbReference>
<dbReference type="Gene3D" id="3.40.50.150">
    <property type="entry name" value="Vaccinia Virus protein VP39"/>
    <property type="match status" value="2"/>
</dbReference>
<dbReference type="Proteomes" id="UP001304071">
    <property type="component" value="Chromosome 1"/>
</dbReference>
<dbReference type="EMBL" id="CP138203">
    <property type="protein sequence ID" value="WPC72966.1"/>
    <property type="molecule type" value="Genomic_DNA"/>
</dbReference>
<protein>
    <submittedName>
        <fullName evidence="4">DNA adenine methylase</fullName>
    </submittedName>
</protein>
<proteinExistence type="predicted"/>
<evidence type="ECO:0000313" key="5">
    <source>
        <dbReference type="Proteomes" id="UP001304071"/>
    </source>
</evidence>
<dbReference type="PIRSF" id="PIRSF000398">
    <property type="entry name" value="M_m6A_EcoRV"/>
    <property type="match status" value="1"/>
</dbReference>
<keyword evidence="5" id="KW-1185">Reference proteome</keyword>
<reference evidence="4 5" key="1">
    <citation type="submission" date="2023-11" db="EMBL/GenBank/DDBJ databases">
        <title>Plant-associative lifestyle of Vibrio porteresiae and its evolutionary dynamics.</title>
        <authorList>
            <person name="Rameshkumar N."/>
            <person name="Kirti K."/>
        </authorList>
    </citation>
    <scope>NUCLEOTIDE SEQUENCE [LARGE SCALE GENOMIC DNA]</scope>
    <source>
        <strain evidence="4 5">MSSRF30</strain>
    </source>
</reference>
<dbReference type="PANTHER" id="PTHR30481:SF4">
    <property type="entry name" value="SITE-SPECIFIC DNA-METHYLTRANSFERASE (ADENINE-SPECIFIC)"/>
    <property type="match status" value="1"/>
</dbReference>
<accession>A0ABZ0QAE2</accession>
<keyword evidence="1 4" id="KW-0489">Methyltransferase</keyword>
<dbReference type="PRINTS" id="PR00505">
    <property type="entry name" value="D12N6MTFRASE"/>
</dbReference>
<evidence type="ECO:0000256" key="3">
    <source>
        <dbReference type="ARBA" id="ARBA00022691"/>
    </source>
</evidence>
<evidence type="ECO:0000256" key="1">
    <source>
        <dbReference type="ARBA" id="ARBA00022603"/>
    </source>
</evidence>
<dbReference type="GO" id="GO:0032259">
    <property type="term" value="P:methylation"/>
    <property type="evidence" value="ECO:0007669"/>
    <property type="project" value="UniProtKB-KW"/>
</dbReference>
<dbReference type="RefSeq" id="WP_261892776.1">
    <property type="nucleotide sequence ID" value="NZ_AP024895.1"/>
</dbReference>
<dbReference type="PANTHER" id="PTHR30481">
    <property type="entry name" value="DNA ADENINE METHYLASE"/>
    <property type="match status" value="1"/>
</dbReference>
<name>A0ABZ0QAE2_9VIBR</name>
<evidence type="ECO:0000256" key="2">
    <source>
        <dbReference type="ARBA" id="ARBA00022679"/>
    </source>
</evidence>